<dbReference type="AlphaFoldDB" id="A0A1I7XUX9"/>
<proteinExistence type="predicted"/>
<dbReference type="WBParaSite" id="Hba_21625">
    <property type="protein sequence ID" value="Hba_21625"/>
    <property type="gene ID" value="Hba_21625"/>
</dbReference>
<evidence type="ECO:0000313" key="1">
    <source>
        <dbReference type="Proteomes" id="UP000095283"/>
    </source>
</evidence>
<organism evidence="1 2">
    <name type="scientific">Heterorhabditis bacteriophora</name>
    <name type="common">Entomopathogenic nematode worm</name>
    <dbReference type="NCBI Taxonomy" id="37862"/>
    <lineage>
        <taxon>Eukaryota</taxon>
        <taxon>Metazoa</taxon>
        <taxon>Ecdysozoa</taxon>
        <taxon>Nematoda</taxon>
        <taxon>Chromadorea</taxon>
        <taxon>Rhabditida</taxon>
        <taxon>Rhabditina</taxon>
        <taxon>Rhabditomorpha</taxon>
        <taxon>Strongyloidea</taxon>
        <taxon>Heterorhabditidae</taxon>
        <taxon>Heterorhabditis</taxon>
    </lineage>
</organism>
<dbReference type="Proteomes" id="UP000095283">
    <property type="component" value="Unplaced"/>
</dbReference>
<reference evidence="2" key="1">
    <citation type="submission" date="2016-11" db="UniProtKB">
        <authorList>
            <consortium name="WormBaseParasite"/>
        </authorList>
    </citation>
    <scope>IDENTIFICATION</scope>
</reference>
<evidence type="ECO:0000313" key="2">
    <source>
        <dbReference type="WBParaSite" id="Hba_21625"/>
    </source>
</evidence>
<name>A0A1I7XUX9_HETBA</name>
<sequence>MTFRMINHNRESFVESDFTTFFITLVVDAVKIKSVKFTYRERLKSKIRYHNDANGNINSDSSSHYREFVNDSVFFTFYNL</sequence>
<accession>A0A1I7XUX9</accession>
<protein>
    <submittedName>
        <fullName evidence="2">Uncharacterized protein</fullName>
    </submittedName>
</protein>
<keyword evidence="1" id="KW-1185">Reference proteome</keyword>